<dbReference type="SUPFAM" id="SSF46785">
    <property type="entry name" value="Winged helix' DNA-binding domain"/>
    <property type="match status" value="1"/>
</dbReference>
<dbReference type="EMBL" id="AJYW02000006">
    <property type="protein sequence ID" value="OEE80469.1"/>
    <property type="molecule type" value="Genomic_DNA"/>
</dbReference>
<evidence type="ECO:0000259" key="5">
    <source>
        <dbReference type="PROSITE" id="PS50931"/>
    </source>
</evidence>
<dbReference type="Proteomes" id="UP000094165">
    <property type="component" value="Unassembled WGS sequence"/>
</dbReference>
<dbReference type="InterPro" id="IPR036388">
    <property type="entry name" value="WH-like_DNA-bd_sf"/>
</dbReference>
<dbReference type="Gene3D" id="3.40.190.290">
    <property type="match status" value="1"/>
</dbReference>
<feature type="domain" description="HTH lysR-type" evidence="5">
    <location>
        <begin position="10"/>
        <end position="66"/>
    </location>
</feature>
<dbReference type="SUPFAM" id="SSF53850">
    <property type="entry name" value="Periplasmic binding protein-like II"/>
    <property type="match status" value="1"/>
</dbReference>
<dbReference type="PANTHER" id="PTHR30126">
    <property type="entry name" value="HTH-TYPE TRANSCRIPTIONAL REGULATOR"/>
    <property type="match status" value="1"/>
</dbReference>
<comment type="caution">
    <text evidence="6">The sequence shown here is derived from an EMBL/GenBank/DDBJ whole genome shotgun (WGS) entry which is preliminary data.</text>
</comment>
<evidence type="ECO:0000256" key="3">
    <source>
        <dbReference type="ARBA" id="ARBA00023125"/>
    </source>
</evidence>
<dbReference type="InterPro" id="IPR036390">
    <property type="entry name" value="WH_DNA-bd_sf"/>
</dbReference>
<dbReference type="GO" id="GO:0003700">
    <property type="term" value="F:DNA-binding transcription factor activity"/>
    <property type="evidence" value="ECO:0007669"/>
    <property type="project" value="InterPro"/>
</dbReference>
<dbReference type="GO" id="GO:0000976">
    <property type="term" value="F:transcription cis-regulatory region binding"/>
    <property type="evidence" value="ECO:0007669"/>
    <property type="project" value="TreeGrafter"/>
</dbReference>
<keyword evidence="7" id="KW-1185">Reference proteome</keyword>
<dbReference type="PROSITE" id="PS50931">
    <property type="entry name" value="HTH_LYSR"/>
    <property type="match status" value="1"/>
</dbReference>
<keyword evidence="2" id="KW-0805">Transcription regulation</keyword>
<dbReference type="Gene3D" id="1.10.10.10">
    <property type="entry name" value="Winged helix-like DNA-binding domain superfamily/Winged helix DNA-binding domain"/>
    <property type="match status" value="1"/>
</dbReference>
<sequence>MQLLRNRLSNFRSFRVFLTVYEEGSVSKAAKVLNLTQPTVSIQLKQFSELLSVELYYLQGKKLVFTEAGHITARYCMQIVQNVDDLEIEIANLTQLKSGTLKVAAVTSCEYFVPHLIGSFLDKHPMVDIVLKVDNRDSIKERYINGRDDLYLFSHIDSDMKGDVVPLFPNNLYAIANKSHPLALKERVTLRSLAGFSWILREQGSGTRQAIEKHLERHDLNIKPKFVMESNEAIKHCVMAGMGLSILSEYALTQENPDNIAILSVDTFPIETHWNLVFPSTKQQSPLSQAFMAHLIDYKKILKDSLIKKEISQFFRLHNIST</sequence>
<dbReference type="PANTHER" id="PTHR30126:SF5">
    <property type="entry name" value="HTH-TYPE TRANSCRIPTIONAL ACTIVATOR CMPR"/>
    <property type="match status" value="1"/>
</dbReference>
<dbReference type="Pfam" id="PF03466">
    <property type="entry name" value="LysR_substrate"/>
    <property type="match status" value="1"/>
</dbReference>
<organism evidence="6 7">
    <name type="scientific">Vibrio genomosp. F6 str. FF-238</name>
    <dbReference type="NCBI Taxonomy" id="1191298"/>
    <lineage>
        <taxon>Bacteria</taxon>
        <taxon>Pseudomonadati</taxon>
        <taxon>Pseudomonadota</taxon>
        <taxon>Gammaproteobacteria</taxon>
        <taxon>Vibrionales</taxon>
        <taxon>Vibrionaceae</taxon>
        <taxon>Vibrio</taxon>
    </lineage>
</organism>
<proteinExistence type="inferred from homology"/>
<dbReference type="Pfam" id="PF00126">
    <property type="entry name" value="HTH_1"/>
    <property type="match status" value="1"/>
</dbReference>
<dbReference type="AlphaFoldDB" id="A0A1E5D9P0"/>
<evidence type="ECO:0000256" key="2">
    <source>
        <dbReference type="ARBA" id="ARBA00023015"/>
    </source>
</evidence>
<dbReference type="RefSeq" id="WP_017051367.1">
    <property type="nucleotide sequence ID" value="NZ_AJYW02000006.1"/>
</dbReference>
<gene>
    <name evidence="6" type="ORF">A130_10125</name>
</gene>
<keyword evidence="3" id="KW-0238">DNA-binding</keyword>
<dbReference type="InterPro" id="IPR000847">
    <property type="entry name" value="LysR_HTH_N"/>
</dbReference>
<reference evidence="6 7" key="1">
    <citation type="journal article" date="2012" name="Science">
        <title>Ecological populations of bacteria act as socially cohesive units of antibiotic production and resistance.</title>
        <authorList>
            <person name="Cordero O.X."/>
            <person name="Wildschutte H."/>
            <person name="Kirkup B."/>
            <person name="Proehl S."/>
            <person name="Ngo L."/>
            <person name="Hussain F."/>
            <person name="Le Roux F."/>
            <person name="Mincer T."/>
            <person name="Polz M.F."/>
        </authorList>
    </citation>
    <scope>NUCLEOTIDE SEQUENCE [LARGE SCALE GENOMIC DNA]</scope>
    <source>
        <strain evidence="6 7">FF-238</strain>
    </source>
</reference>
<dbReference type="InterPro" id="IPR005119">
    <property type="entry name" value="LysR_subst-bd"/>
</dbReference>
<evidence type="ECO:0000313" key="7">
    <source>
        <dbReference type="Proteomes" id="UP000094165"/>
    </source>
</evidence>
<comment type="similarity">
    <text evidence="1">Belongs to the LysR transcriptional regulatory family.</text>
</comment>
<protein>
    <submittedName>
        <fullName evidence="6">Transcriptional regulator</fullName>
    </submittedName>
</protein>
<evidence type="ECO:0000256" key="4">
    <source>
        <dbReference type="ARBA" id="ARBA00023163"/>
    </source>
</evidence>
<accession>A0A1E5D9P0</accession>
<evidence type="ECO:0000313" key="6">
    <source>
        <dbReference type="EMBL" id="OEE80469.1"/>
    </source>
</evidence>
<name>A0A1E5D9P0_9VIBR</name>
<evidence type="ECO:0000256" key="1">
    <source>
        <dbReference type="ARBA" id="ARBA00009437"/>
    </source>
</evidence>
<keyword evidence="4" id="KW-0804">Transcription</keyword>